<dbReference type="PROSITE" id="PS50089">
    <property type="entry name" value="ZF_RING_2"/>
    <property type="match status" value="1"/>
</dbReference>
<gene>
    <name evidence="2" type="ORF">LCGC14_1188490</name>
</gene>
<protein>
    <recommendedName>
        <fullName evidence="1">RING-type domain-containing protein</fullName>
    </recommendedName>
</protein>
<dbReference type="EMBL" id="LAZR01006011">
    <property type="protein sequence ID" value="KKM95406.1"/>
    <property type="molecule type" value="Genomic_DNA"/>
</dbReference>
<dbReference type="GO" id="GO:0005737">
    <property type="term" value="C:cytoplasm"/>
    <property type="evidence" value="ECO:0007669"/>
    <property type="project" value="UniProtKB-ARBA"/>
</dbReference>
<dbReference type="Gene3D" id="3.30.40.10">
    <property type="entry name" value="Zinc/RING finger domain, C3HC4 (zinc finger)"/>
    <property type="match status" value="1"/>
</dbReference>
<feature type="domain" description="RING-type" evidence="1">
    <location>
        <begin position="4"/>
        <end position="46"/>
    </location>
</feature>
<dbReference type="Pfam" id="PF13639">
    <property type="entry name" value="zf-RING_2"/>
    <property type="match status" value="1"/>
</dbReference>
<dbReference type="InterPro" id="IPR001841">
    <property type="entry name" value="Znf_RING"/>
</dbReference>
<organism evidence="2">
    <name type="scientific">marine sediment metagenome</name>
    <dbReference type="NCBI Taxonomy" id="412755"/>
    <lineage>
        <taxon>unclassified sequences</taxon>
        <taxon>metagenomes</taxon>
        <taxon>ecological metagenomes</taxon>
    </lineage>
</organism>
<dbReference type="Gene3D" id="1.25.40.10">
    <property type="entry name" value="Tetratricopeptide repeat domain"/>
    <property type="match status" value="1"/>
</dbReference>
<evidence type="ECO:0000259" key="1">
    <source>
        <dbReference type="PROSITE" id="PS50089"/>
    </source>
</evidence>
<dbReference type="AlphaFoldDB" id="A0A0F9M7U0"/>
<proteinExistence type="predicted"/>
<comment type="caution">
    <text evidence="2">The sequence shown here is derived from an EMBL/GenBank/DDBJ whole genome shotgun (WGS) entry which is preliminary data.</text>
</comment>
<reference evidence="2" key="1">
    <citation type="journal article" date="2015" name="Nature">
        <title>Complex archaea that bridge the gap between prokaryotes and eukaryotes.</title>
        <authorList>
            <person name="Spang A."/>
            <person name="Saw J.H."/>
            <person name="Jorgensen S.L."/>
            <person name="Zaremba-Niedzwiedzka K."/>
            <person name="Martijn J."/>
            <person name="Lind A.E."/>
            <person name="van Eijk R."/>
            <person name="Schleper C."/>
            <person name="Guy L."/>
            <person name="Ettema T.J."/>
        </authorList>
    </citation>
    <scope>NUCLEOTIDE SEQUENCE</scope>
</reference>
<sequence>MPSCIVCHLQIEENSDVDFECDNGHHLHKKCLADWLLQSQNCPLCSDPYSQKVLDEFTDFMEAKEREKQLAIEEELRKESIKKMEKVTNNIVFLKYIEEVEKLIDEKNFEDAIEKLLDSYNERNFDDKNLKILFLLGKVNFVRRRFDLSINFLFKLVKLKFDYPDGFLYLGKSYEALGMKDKAEWAYNRMQQ</sequence>
<accession>A0A0F9M7U0</accession>
<dbReference type="SUPFAM" id="SSF48452">
    <property type="entry name" value="TPR-like"/>
    <property type="match status" value="1"/>
</dbReference>
<dbReference type="InterPro" id="IPR013083">
    <property type="entry name" value="Znf_RING/FYVE/PHD"/>
</dbReference>
<dbReference type="InterPro" id="IPR011990">
    <property type="entry name" value="TPR-like_helical_dom_sf"/>
</dbReference>
<evidence type="ECO:0000313" key="2">
    <source>
        <dbReference type="EMBL" id="KKM95406.1"/>
    </source>
</evidence>
<dbReference type="SUPFAM" id="SSF57850">
    <property type="entry name" value="RING/U-box"/>
    <property type="match status" value="1"/>
</dbReference>
<name>A0A0F9M7U0_9ZZZZ</name>